<evidence type="ECO:0000256" key="9">
    <source>
        <dbReference type="ARBA" id="ARBA00023136"/>
    </source>
</evidence>
<comment type="catalytic activity">
    <reaction evidence="10">
        <text>glucuronate acceptor + UDP-alpha-D-glucuronate = acceptor beta-D-glucuronoside + UDP + H(+)</text>
        <dbReference type="Rhea" id="RHEA:21032"/>
        <dbReference type="ChEBI" id="CHEBI:15378"/>
        <dbReference type="ChEBI" id="CHEBI:58052"/>
        <dbReference type="ChEBI" id="CHEBI:58223"/>
        <dbReference type="ChEBI" id="CHEBI:132367"/>
        <dbReference type="ChEBI" id="CHEBI:132368"/>
        <dbReference type="EC" id="2.4.1.17"/>
    </reaction>
</comment>
<keyword evidence="7" id="KW-0732">Signal</keyword>
<keyword evidence="8" id="KW-1133">Transmembrane helix</keyword>
<evidence type="ECO:0000256" key="3">
    <source>
        <dbReference type="ARBA" id="ARBA00012544"/>
    </source>
</evidence>
<name>A0A0N5BUV2_STREA</name>
<evidence type="ECO:0000313" key="12">
    <source>
        <dbReference type="WBParaSite" id="SPAL_0000962000.1"/>
    </source>
</evidence>
<proteinExistence type="inferred from homology"/>
<sequence length="233" mass="26530">MRVFSDDKLTERIKTEKFDLGIVEAFNYSILGMFKSWGINAYVTDIPGPKTPKMIEVSGIGIKDPKPLDEYWNKILSFRNKTVLVSFGSAAKSIDMPEDIKNGLLETIRKLKDITFIWKYEELEDGTGKDIENLVLSKWLPQSDLLNDERLSLFISHGGMGNITELSFRGVPAIAIPIIGDQMRNSKLIQRQKCVIIMNKFELADSNILIKNIKTILDDETYKNNAKIVSRRL</sequence>
<organism evidence="11 12">
    <name type="scientific">Strongyloides papillosus</name>
    <name type="common">Intestinal threadworm</name>
    <dbReference type="NCBI Taxonomy" id="174720"/>
    <lineage>
        <taxon>Eukaryota</taxon>
        <taxon>Metazoa</taxon>
        <taxon>Ecdysozoa</taxon>
        <taxon>Nematoda</taxon>
        <taxon>Chromadorea</taxon>
        <taxon>Rhabditida</taxon>
        <taxon>Tylenchina</taxon>
        <taxon>Panagrolaimomorpha</taxon>
        <taxon>Strongyloidoidea</taxon>
        <taxon>Strongyloididae</taxon>
        <taxon>Strongyloides</taxon>
    </lineage>
</organism>
<keyword evidence="9" id="KW-0472">Membrane</keyword>
<keyword evidence="6" id="KW-0812">Transmembrane</keyword>
<evidence type="ECO:0000256" key="4">
    <source>
        <dbReference type="ARBA" id="ARBA00022676"/>
    </source>
</evidence>
<evidence type="ECO:0000256" key="5">
    <source>
        <dbReference type="ARBA" id="ARBA00022679"/>
    </source>
</evidence>
<dbReference type="GO" id="GO:0015020">
    <property type="term" value="F:glucuronosyltransferase activity"/>
    <property type="evidence" value="ECO:0007669"/>
    <property type="project" value="UniProtKB-EC"/>
</dbReference>
<dbReference type="AlphaFoldDB" id="A0A0N5BUV2"/>
<protein>
    <recommendedName>
        <fullName evidence="3">glucuronosyltransferase</fullName>
        <ecNumber evidence="3">2.4.1.17</ecNumber>
    </recommendedName>
</protein>
<keyword evidence="11" id="KW-1185">Reference proteome</keyword>
<dbReference type="FunFam" id="3.40.50.2000:FF:000038">
    <property type="entry name" value="UDP-GlucuronosylTransferase"/>
    <property type="match status" value="1"/>
</dbReference>
<keyword evidence="4" id="KW-0328">Glycosyltransferase</keyword>
<evidence type="ECO:0000256" key="8">
    <source>
        <dbReference type="ARBA" id="ARBA00022989"/>
    </source>
</evidence>
<dbReference type="Proteomes" id="UP000046392">
    <property type="component" value="Unplaced"/>
</dbReference>
<reference evidence="12" key="1">
    <citation type="submission" date="2017-02" db="UniProtKB">
        <authorList>
            <consortium name="WormBaseParasite"/>
        </authorList>
    </citation>
    <scope>IDENTIFICATION</scope>
</reference>
<accession>A0A0N5BUV2</accession>
<dbReference type="InterPro" id="IPR002213">
    <property type="entry name" value="UDP_glucos_trans"/>
</dbReference>
<evidence type="ECO:0000256" key="7">
    <source>
        <dbReference type="ARBA" id="ARBA00022729"/>
    </source>
</evidence>
<dbReference type="Gene3D" id="3.40.50.2000">
    <property type="entry name" value="Glycogen Phosphorylase B"/>
    <property type="match status" value="1"/>
</dbReference>
<dbReference type="Pfam" id="PF00201">
    <property type="entry name" value="UDPGT"/>
    <property type="match status" value="1"/>
</dbReference>
<evidence type="ECO:0000256" key="10">
    <source>
        <dbReference type="ARBA" id="ARBA00047475"/>
    </source>
</evidence>
<dbReference type="PANTHER" id="PTHR48043:SF23">
    <property type="entry name" value="UDP-GLUCURONOSYLTRANSFERASE"/>
    <property type="match status" value="1"/>
</dbReference>
<dbReference type="SUPFAM" id="SSF53756">
    <property type="entry name" value="UDP-Glycosyltransferase/glycogen phosphorylase"/>
    <property type="match status" value="1"/>
</dbReference>
<dbReference type="InterPro" id="IPR050271">
    <property type="entry name" value="UDP-glycosyltransferase"/>
</dbReference>
<evidence type="ECO:0000256" key="1">
    <source>
        <dbReference type="ARBA" id="ARBA00004167"/>
    </source>
</evidence>
<dbReference type="EC" id="2.4.1.17" evidence="3"/>
<comment type="subcellular location">
    <subcellularLocation>
        <location evidence="1">Membrane</location>
        <topology evidence="1">Single-pass membrane protein</topology>
    </subcellularLocation>
</comment>
<dbReference type="GO" id="GO:0016020">
    <property type="term" value="C:membrane"/>
    <property type="evidence" value="ECO:0007669"/>
    <property type="project" value="UniProtKB-SubCell"/>
</dbReference>
<dbReference type="WBParaSite" id="SPAL_0000962000.1">
    <property type="protein sequence ID" value="SPAL_0000962000.1"/>
    <property type="gene ID" value="SPAL_0000962000"/>
</dbReference>
<comment type="similarity">
    <text evidence="2">Belongs to the UDP-glycosyltransferase family.</text>
</comment>
<dbReference type="CDD" id="cd03784">
    <property type="entry name" value="GT1_Gtf-like"/>
    <property type="match status" value="1"/>
</dbReference>
<evidence type="ECO:0000256" key="2">
    <source>
        <dbReference type="ARBA" id="ARBA00009995"/>
    </source>
</evidence>
<evidence type="ECO:0000256" key="6">
    <source>
        <dbReference type="ARBA" id="ARBA00022692"/>
    </source>
</evidence>
<keyword evidence="5" id="KW-0808">Transferase</keyword>
<evidence type="ECO:0000313" key="11">
    <source>
        <dbReference type="Proteomes" id="UP000046392"/>
    </source>
</evidence>
<dbReference type="PANTHER" id="PTHR48043">
    <property type="entry name" value="EG:EG0003.4 PROTEIN-RELATED"/>
    <property type="match status" value="1"/>
</dbReference>